<dbReference type="AlphaFoldDB" id="A0A5B0NMA1"/>
<organism evidence="2 3">
    <name type="scientific">Puccinia graminis f. sp. tritici</name>
    <dbReference type="NCBI Taxonomy" id="56615"/>
    <lineage>
        <taxon>Eukaryota</taxon>
        <taxon>Fungi</taxon>
        <taxon>Dikarya</taxon>
        <taxon>Basidiomycota</taxon>
        <taxon>Pucciniomycotina</taxon>
        <taxon>Pucciniomycetes</taxon>
        <taxon>Pucciniales</taxon>
        <taxon>Pucciniaceae</taxon>
        <taxon>Puccinia</taxon>
    </lineage>
</organism>
<evidence type="ECO:0000256" key="1">
    <source>
        <dbReference type="SAM" id="MobiDB-lite"/>
    </source>
</evidence>
<protein>
    <submittedName>
        <fullName evidence="2">Uncharacterized protein</fullName>
    </submittedName>
</protein>
<gene>
    <name evidence="2" type="ORF">PGT21_005414</name>
</gene>
<comment type="caution">
    <text evidence="2">The sequence shown here is derived from an EMBL/GenBank/DDBJ whole genome shotgun (WGS) entry which is preliminary data.</text>
</comment>
<evidence type="ECO:0000313" key="2">
    <source>
        <dbReference type="EMBL" id="KAA1089059.1"/>
    </source>
</evidence>
<dbReference type="EMBL" id="VSWC01000093">
    <property type="protein sequence ID" value="KAA1089059.1"/>
    <property type="molecule type" value="Genomic_DNA"/>
</dbReference>
<feature type="compositionally biased region" description="Basic and acidic residues" evidence="1">
    <location>
        <begin position="1"/>
        <end position="10"/>
    </location>
</feature>
<keyword evidence="3" id="KW-1185">Reference proteome</keyword>
<reference evidence="2 3" key="1">
    <citation type="submission" date="2019-05" db="EMBL/GenBank/DDBJ databases">
        <title>Emergence of the Ug99 lineage of the wheat stem rust pathogen through somatic hybridization.</title>
        <authorList>
            <person name="Li F."/>
            <person name="Upadhyaya N.M."/>
            <person name="Sperschneider J."/>
            <person name="Matny O."/>
            <person name="Nguyen-Phuc H."/>
            <person name="Mago R."/>
            <person name="Raley C."/>
            <person name="Miller M.E."/>
            <person name="Silverstein K.A.T."/>
            <person name="Henningsen E."/>
            <person name="Hirsch C.D."/>
            <person name="Visser B."/>
            <person name="Pretorius Z.A."/>
            <person name="Steffenson B.J."/>
            <person name="Schwessinger B."/>
            <person name="Dodds P.N."/>
            <person name="Figueroa M."/>
        </authorList>
    </citation>
    <scope>NUCLEOTIDE SEQUENCE [LARGE SCALE GENOMIC DNA]</scope>
    <source>
        <strain evidence="2">21-0</strain>
    </source>
</reference>
<feature type="region of interest" description="Disordered" evidence="1">
    <location>
        <begin position="41"/>
        <end position="65"/>
    </location>
</feature>
<name>A0A5B0NMA1_PUCGR</name>
<evidence type="ECO:0000313" key="3">
    <source>
        <dbReference type="Proteomes" id="UP000324748"/>
    </source>
</evidence>
<sequence length="65" mass="7279">MLDLQNKDPTSDPPFLTRQLKKRRPRAGLNCQPLDECQCARTGGPAPSPRITVERANQLRHGDGR</sequence>
<feature type="region of interest" description="Disordered" evidence="1">
    <location>
        <begin position="1"/>
        <end position="27"/>
    </location>
</feature>
<dbReference type="Proteomes" id="UP000324748">
    <property type="component" value="Unassembled WGS sequence"/>
</dbReference>
<proteinExistence type="predicted"/>
<accession>A0A5B0NMA1</accession>